<dbReference type="InterPro" id="IPR037004">
    <property type="entry name" value="Exonuc_VII_ssu_sf"/>
</dbReference>
<accession>A0ABU4WJA1</accession>
<evidence type="ECO:0000256" key="2">
    <source>
        <dbReference type="ARBA" id="ARBA00022490"/>
    </source>
</evidence>
<evidence type="ECO:0000256" key="4">
    <source>
        <dbReference type="ARBA" id="ARBA00022801"/>
    </source>
</evidence>
<keyword evidence="5 6" id="KW-0269">Exonuclease</keyword>
<comment type="caution">
    <text evidence="7">The sequence shown here is derived from an EMBL/GenBank/DDBJ whole genome shotgun (WGS) entry which is preliminary data.</text>
</comment>
<proteinExistence type="inferred from homology"/>
<comment type="subunit">
    <text evidence="6">Heterooligomer composed of large and small subunits.</text>
</comment>
<dbReference type="EC" id="3.1.11.6" evidence="6"/>
<evidence type="ECO:0000256" key="6">
    <source>
        <dbReference type="HAMAP-Rule" id="MF_00337"/>
    </source>
</evidence>
<dbReference type="HAMAP" id="MF_00337">
    <property type="entry name" value="Exonuc_7_S"/>
    <property type="match status" value="1"/>
</dbReference>
<protein>
    <recommendedName>
        <fullName evidence="6">Exodeoxyribonuclease 7 small subunit</fullName>
        <ecNumber evidence="6">3.1.11.6</ecNumber>
    </recommendedName>
    <alternativeName>
        <fullName evidence="6">Exodeoxyribonuclease VII small subunit</fullName>
        <shortName evidence="6">Exonuclease VII small subunit</shortName>
    </alternativeName>
</protein>
<keyword evidence="4 6" id="KW-0378">Hydrolase</keyword>
<gene>
    <name evidence="6 7" type="primary">xseB</name>
    <name evidence="7" type="ORF">MOX91_07985</name>
</gene>
<comment type="catalytic activity">
    <reaction evidence="6">
        <text>Exonucleolytic cleavage in either 5'- to 3'- or 3'- to 5'-direction to yield nucleoside 5'-phosphates.</text>
        <dbReference type="EC" id="3.1.11.6"/>
    </reaction>
</comment>
<comment type="subcellular location">
    <subcellularLocation>
        <location evidence="6">Cytoplasm</location>
    </subcellularLocation>
</comment>
<keyword evidence="3 6" id="KW-0540">Nuclease</keyword>
<comment type="function">
    <text evidence="6">Bidirectionally degrades single-stranded DNA into large acid-insoluble oligonucleotides, which are then degraded further into small acid-soluble oligonucleotides.</text>
</comment>
<dbReference type="InterPro" id="IPR003761">
    <property type="entry name" value="Exonuc_VII_S"/>
</dbReference>
<comment type="similarity">
    <text evidence="1 6">Belongs to the XseB family.</text>
</comment>
<evidence type="ECO:0000256" key="3">
    <source>
        <dbReference type="ARBA" id="ARBA00022722"/>
    </source>
</evidence>
<keyword evidence="2 6" id="KW-0963">Cytoplasm</keyword>
<evidence type="ECO:0000256" key="5">
    <source>
        <dbReference type="ARBA" id="ARBA00022839"/>
    </source>
</evidence>
<evidence type="ECO:0000256" key="1">
    <source>
        <dbReference type="ARBA" id="ARBA00009998"/>
    </source>
</evidence>
<dbReference type="Proteomes" id="UP001275932">
    <property type="component" value="Unassembled WGS sequence"/>
</dbReference>
<keyword evidence="8" id="KW-1185">Reference proteome</keyword>
<dbReference type="RefSeq" id="WP_370397564.1">
    <property type="nucleotide sequence ID" value="NZ_JALBUT010000009.1"/>
</dbReference>
<dbReference type="NCBIfam" id="TIGR01280">
    <property type="entry name" value="xseB"/>
    <property type="match status" value="1"/>
</dbReference>
<dbReference type="Pfam" id="PF02609">
    <property type="entry name" value="Exonuc_VII_S"/>
    <property type="match status" value="1"/>
</dbReference>
<dbReference type="GO" id="GO:0008855">
    <property type="term" value="F:exodeoxyribonuclease VII activity"/>
    <property type="evidence" value="ECO:0007669"/>
    <property type="project" value="UniProtKB-EC"/>
</dbReference>
<organism evidence="7 8">
    <name type="scientific">Intestinicryptomonas porci</name>
    <dbReference type="NCBI Taxonomy" id="2926320"/>
    <lineage>
        <taxon>Bacteria</taxon>
        <taxon>Pseudomonadati</taxon>
        <taxon>Verrucomicrobiota</taxon>
        <taxon>Opitutia</taxon>
        <taxon>Opitutales</taxon>
        <taxon>Intestinicryptomonaceae</taxon>
        <taxon>Intestinicryptomonas</taxon>
    </lineage>
</organism>
<reference evidence="7 8" key="1">
    <citation type="submission" date="2022-03" db="EMBL/GenBank/DDBJ databases">
        <title>Novel taxa within the pig intestine.</title>
        <authorList>
            <person name="Wylensek D."/>
            <person name="Bishof K."/>
            <person name="Afrizal A."/>
            <person name="Clavel T."/>
        </authorList>
    </citation>
    <scope>NUCLEOTIDE SEQUENCE [LARGE SCALE GENOMIC DNA]</scope>
    <source>
        <strain evidence="7 8">CLA-KB-P66</strain>
    </source>
</reference>
<evidence type="ECO:0000313" key="7">
    <source>
        <dbReference type="EMBL" id="MDX8416111.1"/>
    </source>
</evidence>
<dbReference type="EMBL" id="JALBUT010000009">
    <property type="protein sequence ID" value="MDX8416111.1"/>
    <property type="molecule type" value="Genomic_DNA"/>
</dbReference>
<dbReference type="SUPFAM" id="SSF116842">
    <property type="entry name" value="XseB-like"/>
    <property type="match status" value="1"/>
</dbReference>
<evidence type="ECO:0000313" key="8">
    <source>
        <dbReference type="Proteomes" id="UP001275932"/>
    </source>
</evidence>
<dbReference type="Gene3D" id="1.10.287.1040">
    <property type="entry name" value="Exonuclease VII, small subunit"/>
    <property type="match status" value="1"/>
</dbReference>
<sequence>MDGKLKGKNKQSFEEAFAELQDILRELNGQNVALDKLVEKYSKAKSCLETCRKRLSEAEMQVKALGVDGLEDFEK</sequence>
<name>A0ABU4WJA1_9BACT</name>